<organism evidence="4 5">
    <name type="scientific">Gordonia mangrovi</name>
    <dbReference type="NCBI Taxonomy" id="2665643"/>
    <lineage>
        <taxon>Bacteria</taxon>
        <taxon>Bacillati</taxon>
        <taxon>Actinomycetota</taxon>
        <taxon>Actinomycetes</taxon>
        <taxon>Mycobacteriales</taxon>
        <taxon>Gordoniaceae</taxon>
        <taxon>Gordonia</taxon>
    </lineage>
</organism>
<dbReference type="InterPro" id="IPR036291">
    <property type="entry name" value="NAD(P)-bd_dom_sf"/>
</dbReference>
<dbReference type="Pfam" id="PF13561">
    <property type="entry name" value="adh_short_C2"/>
    <property type="match status" value="1"/>
</dbReference>
<dbReference type="EMBL" id="WMBR01000001">
    <property type="protein sequence ID" value="MXP20416.1"/>
    <property type="molecule type" value="Genomic_DNA"/>
</dbReference>
<dbReference type="Gene3D" id="3.40.50.720">
    <property type="entry name" value="NAD(P)-binding Rossmann-like Domain"/>
    <property type="match status" value="1"/>
</dbReference>
<accession>A0A6L7GKI2</accession>
<dbReference type="SUPFAM" id="SSF51735">
    <property type="entry name" value="NAD(P)-binding Rossmann-fold domains"/>
    <property type="match status" value="1"/>
</dbReference>
<dbReference type="PANTHER" id="PTHR42760">
    <property type="entry name" value="SHORT-CHAIN DEHYDROGENASES/REDUCTASES FAMILY MEMBER"/>
    <property type="match status" value="1"/>
</dbReference>
<keyword evidence="2" id="KW-0560">Oxidoreductase</keyword>
<evidence type="ECO:0000313" key="4">
    <source>
        <dbReference type="EMBL" id="MXP20416.1"/>
    </source>
</evidence>
<evidence type="ECO:0000256" key="2">
    <source>
        <dbReference type="ARBA" id="ARBA00023002"/>
    </source>
</evidence>
<dbReference type="PANTHER" id="PTHR42760:SF133">
    <property type="entry name" value="3-OXOACYL-[ACYL-CARRIER-PROTEIN] REDUCTASE"/>
    <property type="match status" value="1"/>
</dbReference>
<gene>
    <name evidence="4" type="ORF">GIY30_03475</name>
</gene>
<comment type="caution">
    <text evidence="4">The sequence shown here is derived from an EMBL/GenBank/DDBJ whole genome shotgun (WGS) entry which is preliminary data.</text>
</comment>
<feature type="region of interest" description="Disordered" evidence="3">
    <location>
        <begin position="1"/>
        <end position="26"/>
    </location>
</feature>
<dbReference type="Proteomes" id="UP000475545">
    <property type="component" value="Unassembled WGS sequence"/>
</dbReference>
<protein>
    <submittedName>
        <fullName evidence="4">SDR family oxidoreductase</fullName>
    </submittedName>
</protein>
<reference evidence="4 5" key="1">
    <citation type="submission" date="2019-11" db="EMBL/GenBank/DDBJ databases">
        <title>Gordonia sp. nov., a novel actinobacterium isolated from mangrove soil in Hainan.</title>
        <authorList>
            <person name="Huang X."/>
            <person name="Xie Y."/>
            <person name="Chu X."/>
            <person name="Xiao K."/>
        </authorList>
    </citation>
    <scope>NUCLEOTIDE SEQUENCE [LARGE SCALE GENOMIC DNA]</scope>
    <source>
        <strain evidence="4 5">HNM0687</strain>
    </source>
</reference>
<dbReference type="CDD" id="cd05233">
    <property type="entry name" value="SDR_c"/>
    <property type="match status" value="1"/>
</dbReference>
<dbReference type="PRINTS" id="PR00081">
    <property type="entry name" value="GDHRDH"/>
</dbReference>
<comment type="similarity">
    <text evidence="1">Belongs to the short-chain dehydrogenases/reductases (SDR) family.</text>
</comment>
<keyword evidence="5" id="KW-1185">Reference proteome</keyword>
<dbReference type="GO" id="GO:0016616">
    <property type="term" value="F:oxidoreductase activity, acting on the CH-OH group of donors, NAD or NADP as acceptor"/>
    <property type="evidence" value="ECO:0007669"/>
    <property type="project" value="TreeGrafter"/>
</dbReference>
<evidence type="ECO:0000256" key="1">
    <source>
        <dbReference type="ARBA" id="ARBA00006484"/>
    </source>
</evidence>
<evidence type="ECO:0000313" key="5">
    <source>
        <dbReference type="Proteomes" id="UP000475545"/>
    </source>
</evidence>
<feature type="compositionally biased region" description="Basic residues" evidence="3">
    <location>
        <begin position="1"/>
        <end position="10"/>
    </location>
</feature>
<proteinExistence type="inferred from homology"/>
<name>A0A6L7GKI2_9ACTN</name>
<sequence length="342" mass="35073">MPRTGSRGRWRSRDSVRAPTSSSPTAGVRFRSRRWVAVSDDPESVTALWPAVGDLSLSGRVAVVAGATRGIGLSVAYALAGCGVSVVINGRDPVAVDETVTEIRGGGGYAVGVIGSAGDDGVAQKMVDAALSEFGALDVAINCAGIAEPAGSTILSISAEEFRDQLDAHLMSAFHLVQAAGRVFAEQGTGSIVLTGSAASLGMFGGSGYPAAKGGVNALALAAGADLADRGVRVNVVMPGAKSRLSSGDHYVSHIESLHRRGILDELTRDAALDPAPPEYVAALYVFLASDAARGITGQVFTAAGGFIGRYEPQQASFIAYRDHKDNAPYTLAELAELLGDG</sequence>
<dbReference type="AlphaFoldDB" id="A0A6L7GKI2"/>
<dbReference type="InterPro" id="IPR002347">
    <property type="entry name" value="SDR_fam"/>
</dbReference>
<evidence type="ECO:0000256" key="3">
    <source>
        <dbReference type="SAM" id="MobiDB-lite"/>
    </source>
</evidence>